<dbReference type="Proteomes" id="UP001141183">
    <property type="component" value="Unassembled WGS sequence"/>
</dbReference>
<evidence type="ECO:0000313" key="2">
    <source>
        <dbReference type="Proteomes" id="UP001141183"/>
    </source>
</evidence>
<dbReference type="InterPro" id="IPR023198">
    <property type="entry name" value="PGP-like_dom2"/>
</dbReference>
<dbReference type="NCBIfam" id="TIGR01509">
    <property type="entry name" value="HAD-SF-IA-v3"/>
    <property type="match status" value="1"/>
</dbReference>
<protein>
    <submittedName>
        <fullName evidence="1">HAD family phosphatase</fullName>
    </submittedName>
</protein>
<dbReference type="Pfam" id="PF00702">
    <property type="entry name" value="Hydrolase"/>
    <property type="match status" value="1"/>
</dbReference>
<name>A0A9X4B0Z0_9CLOT</name>
<dbReference type="CDD" id="cd02603">
    <property type="entry name" value="HAD_sEH-N_like"/>
    <property type="match status" value="1"/>
</dbReference>
<dbReference type="SUPFAM" id="SSF56784">
    <property type="entry name" value="HAD-like"/>
    <property type="match status" value="1"/>
</dbReference>
<proteinExistence type="predicted"/>
<organism evidence="1 2">
    <name type="scientific">Clostridium tertium</name>
    <dbReference type="NCBI Taxonomy" id="1559"/>
    <lineage>
        <taxon>Bacteria</taxon>
        <taxon>Bacillati</taxon>
        <taxon>Bacillota</taxon>
        <taxon>Clostridia</taxon>
        <taxon>Eubacteriales</taxon>
        <taxon>Clostridiaceae</taxon>
        <taxon>Clostridium</taxon>
    </lineage>
</organism>
<reference evidence="1" key="1">
    <citation type="submission" date="2022-05" db="EMBL/GenBank/DDBJ databases">
        <title>Draft genome sequence of Clostridium tertium strain CP3 isolated from Peru.</title>
        <authorList>
            <person name="Hurtado R."/>
            <person name="Lima L."/>
            <person name="Sousa T."/>
            <person name="Jaiswal A.K."/>
            <person name="Tiwari S."/>
            <person name="Maturrano L."/>
            <person name="Brenig B."/>
            <person name="Azevedo V."/>
        </authorList>
    </citation>
    <scope>NUCLEOTIDE SEQUENCE</scope>
    <source>
        <strain evidence="1">CP3</strain>
    </source>
</reference>
<dbReference type="InterPro" id="IPR023214">
    <property type="entry name" value="HAD_sf"/>
</dbReference>
<sequence>MYTNIIFDIGNVLLSFNPKEYLKEKITEEKIEDLYREIFQSEEWVMLDRGTITENEAINKIIDRNSKYGDDIKLVFEDWYNILKPIEETIEILKDLKNNGYKIFYLSNFHDLAFKDVRRKNNFFELFDGGVVSYEEKLIKPEEEIYKLILKRYNLIAEESIFIDDTKLNIEGAEKLSINTLLFETPEKLRSDLKNLNINI</sequence>
<dbReference type="PANTHER" id="PTHR43611">
    <property type="entry name" value="ALPHA-D-GLUCOSE 1-PHOSPHATE PHOSPHATASE"/>
    <property type="match status" value="1"/>
</dbReference>
<evidence type="ECO:0000313" key="1">
    <source>
        <dbReference type="EMBL" id="MDC4241404.1"/>
    </source>
</evidence>
<dbReference type="SFLD" id="SFLDG01129">
    <property type="entry name" value="C1.5:_HAD__Beta-PGM__Phosphata"/>
    <property type="match status" value="1"/>
</dbReference>
<dbReference type="AlphaFoldDB" id="A0A9X4B0Z0"/>
<accession>A0A9X4B0Z0</accession>
<dbReference type="PANTHER" id="PTHR43611:SF3">
    <property type="entry name" value="FLAVIN MONONUCLEOTIDE HYDROLASE 1, CHLOROPLATIC"/>
    <property type="match status" value="1"/>
</dbReference>
<keyword evidence="2" id="KW-1185">Reference proteome</keyword>
<gene>
    <name evidence="1" type="ORF">NE398_14700</name>
</gene>
<dbReference type="RefSeq" id="WP_008677136.1">
    <property type="nucleotide sequence ID" value="NZ_CABKOG010000003.1"/>
</dbReference>
<dbReference type="PRINTS" id="PR00413">
    <property type="entry name" value="HADHALOGNASE"/>
</dbReference>
<dbReference type="Gene3D" id="3.40.50.1000">
    <property type="entry name" value="HAD superfamily/HAD-like"/>
    <property type="match status" value="1"/>
</dbReference>
<comment type="caution">
    <text evidence="1">The sequence shown here is derived from an EMBL/GenBank/DDBJ whole genome shotgun (WGS) entry which is preliminary data.</text>
</comment>
<dbReference type="SFLD" id="SFLDS00003">
    <property type="entry name" value="Haloacid_Dehalogenase"/>
    <property type="match status" value="1"/>
</dbReference>
<dbReference type="InterPro" id="IPR006439">
    <property type="entry name" value="HAD-SF_hydro_IA"/>
</dbReference>
<dbReference type="EMBL" id="JAMRYU010000015">
    <property type="protein sequence ID" value="MDC4241404.1"/>
    <property type="molecule type" value="Genomic_DNA"/>
</dbReference>
<dbReference type="Gene3D" id="1.10.150.240">
    <property type="entry name" value="Putative phosphatase, domain 2"/>
    <property type="match status" value="1"/>
</dbReference>
<dbReference type="InterPro" id="IPR036412">
    <property type="entry name" value="HAD-like_sf"/>
</dbReference>